<dbReference type="InterPro" id="IPR024078">
    <property type="entry name" value="LmbE-like_dom_sf"/>
</dbReference>
<dbReference type="Pfam" id="PF02585">
    <property type="entry name" value="PIG-L"/>
    <property type="match status" value="1"/>
</dbReference>
<sequence length="235" mass="26382">MTELHLLAFGAHPDDVEIGMGGTLAKYAKQGYSVGICDLTLAELSSNGTVEIRQQEATRAAELLGVKTRINLSLNDRGLYKTDDAIRQIAAVIRQYRPRVVFAPYWMDRHPDHGNCAFLVEEAVFSAGISRYEAFGYPAHRVTALYYYMINAYERPHFVIDISDTMDVKLASLRAYESQFTKTVQSVDTPLTNGYIETVESRERMFGKQVGVAFAEGFMTKQPLLISHDLIGEKQ</sequence>
<dbReference type="InterPro" id="IPR023842">
    <property type="entry name" value="Bacillithiol_biosynth_BshB1"/>
</dbReference>
<dbReference type="PANTHER" id="PTHR12993">
    <property type="entry name" value="N-ACETYLGLUCOSAMINYL-PHOSPHATIDYLINOSITOL DE-N-ACETYLASE-RELATED"/>
    <property type="match status" value="1"/>
</dbReference>
<proteinExistence type="predicted"/>
<dbReference type="PANTHER" id="PTHR12993:SF30">
    <property type="entry name" value="N-ACETYL-ALPHA-D-GLUCOSAMINYL L-MALATE DEACETYLASE 1"/>
    <property type="match status" value="1"/>
</dbReference>
<dbReference type="GO" id="GO:0016811">
    <property type="term" value="F:hydrolase activity, acting on carbon-nitrogen (but not peptide) bonds, in linear amides"/>
    <property type="evidence" value="ECO:0007669"/>
    <property type="project" value="TreeGrafter"/>
</dbReference>
<dbReference type="InterPro" id="IPR003737">
    <property type="entry name" value="GlcNAc_PI_deacetylase-related"/>
</dbReference>
<dbReference type="RefSeq" id="WP_183183363.1">
    <property type="nucleotide sequence ID" value="NZ_BMNP01000003.1"/>
</dbReference>
<gene>
    <name evidence="1" type="ORF">GGR02_000722</name>
</gene>
<dbReference type="GO" id="GO:0071793">
    <property type="term" value="P:bacillithiol biosynthetic process"/>
    <property type="evidence" value="ECO:0007669"/>
    <property type="project" value="InterPro"/>
</dbReference>
<protein>
    <submittedName>
        <fullName evidence="1">Bacillithiol biosynthesis deacetylase BshB1</fullName>
    </submittedName>
</protein>
<dbReference type="AlphaFoldDB" id="A0A840DI05"/>
<dbReference type="GO" id="GO:0019213">
    <property type="term" value="F:deacetylase activity"/>
    <property type="evidence" value="ECO:0007669"/>
    <property type="project" value="InterPro"/>
</dbReference>
<dbReference type="NCBIfam" id="TIGR04001">
    <property type="entry name" value="thiol_BshB1"/>
    <property type="match status" value="1"/>
</dbReference>
<evidence type="ECO:0000313" key="2">
    <source>
        <dbReference type="Proteomes" id="UP000559598"/>
    </source>
</evidence>
<dbReference type="Gene3D" id="3.40.50.10320">
    <property type="entry name" value="LmbE-like"/>
    <property type="match status" value="1"/>
</dbReference>
<dbReference type="EMBL" id="JACIDE010000004">
    <property type="protein sequence ID" value="MBB4072961.1"/>
    <property type="molecule type" value="Genomic_DNA"/>
</dbReference>
<evidence type="ECO:0000313" key="1">
    <source>
        <dbReference type="EMBL" id="MBB4072961.1"/>
    </source>
</evidence>
<organism evidence="1 2">
    <name type="scientific">Anoxybacteroides voinovskiense</name>
    <dbReference type="NCBI Taxonomy" id="230470"/>
    <lineage>
        <taxon>Bacteria</taxon>
        <taxon>Bacillati</taxon>
        <taxon>Bacillota</taxon>
        <taxon>Bacilli</taxon>
        <taxon>Bacillales</taxon>
        <taxon>Anoxybacillaceae</taxon>
        <taxon>Anoxybacteroides</taxon>
    </lineage>
</organism>
<name>A0A840DI05_9BACL</name>
<reference evidence="1 2" key="1">
    <citation type="submission" date="2020-08" db="EMBL/GenBank/DDBJ databases">
        <title>Genomic Encyclopedia of Type Strains, Phase IV (KMG-IV): sequencing the most valuable type-strain genomes for metagenomic binning, comparative biology and taxonomic classification.</title>
        <authorList>
            <person name="Goeker M."/>
        </authorList>
    </citation>
    <scope>NUCLEOTIDE SEQUENCE [LARGE SCALE GENOMIC DNA]</scope>
    <source>
        <strain evidence="1 2">DSM 17075</strain>
    </source>
</reference>
<keyword evidence="2" id="KW-1185">Reference proteome</keyword>
<comment type="caution">
    <text evidence="1">The sequence shown here is derived from an EMBL/GenBank/DDBJ whole genome shotgun (WGS) entry which is preliminary data.</text>
</comment>
<accession>A0A840DI05</accession>
<dbReference type="SUPFAM" id="SSF102588">
    <property type="entry name" value="LmbE-like"/>
    <property type="match status" value="1"/>
</dbReference>
<dbReference type="Proteomes" id="UP000559598">
    <property type="component" value="Unassembled WGS sequence"/>
</dbReference>